<reference evidence="2 3" key="1">
    <citation type="submission" date="2019-08" db="EMBL/GenBank/DDBJ databases">
        <title>Draft genome sequences of two oriental melons (Cucumis melo L. var makuwa).</title>
        <authorList>
            <person name="Kwon S.-Y."/>
        </authorList>
    </citation>
    <scope>NUCLEOTIDE SEQUENCE [LARGE SCALE GENOMIC DNA]</scope>
    <source>
        <strain evidence="3">cv. Chang Bougi</strain>
        <tissue evidence="2">Leaf</tissue>
    </source>
</reference>
<organism evidence="2 3">
    <name type="scientific">Cucumis melo var. makuwa</name>
    <name type="common">Oriental melon</name>
    <dbReference type="NCBI Taxonomy" id="1194695"/>
    <lineage>
        <taxon>Eukaryota</taxon>
        <taxon>Viridiplantae</taxon>
        <taxon>Streptophyta</taxon>
        <taxon>Embryophyta</taxon>
        <taxon>Tracheophyta</taxon>
        <taxon>Spermatophyta</taxon>
        <taxon>Magnoliopsida</taxon>
        <taxon>eudicotyledons</taxon>
        <taxon>Gunneridae</taxon>
        <taxon>Pentapetalae</taxon>
        <taxon>rosids</taxon>
        <taxon>fabids</taxon>
        <taxon>Cucurbitales</taxon>
        <taxon>Cucurbitaceae</taxon>
        <taxon>Benincaseae</taxon>
        <taxon>Cucumis</taxon>
    </lineage>
</organism>
<dbReference type="Proteomes" id="UP000321947">
    <property type="component" value="Unassembled WGS sequence"/>
</dbReference>
<evidence type="ECO:0000313" key="3">
    <source>
        <dbReference type="Proteomes" id="UP000321947"/>
    </source>
</evidence>
<dbReference type="EMBL" id="SSTD01002069">
    <property type="protein sequence ID" value="TYK28660.1"/>
    <property type="molecule type" value="Genomic_DNA"/>
</dbReference>
<feature type="region of interest" description="Disordered" evidence="1">
    <location>
        <begin position="1"/>
        <end position="33"/>
    </location>
</feature>
<gene>
    <name evidence="2" type="ORF">E5676_scaffold165G00260</name>
</gene>
<feature type="compositionally biased region" description="Basic and acidic residues" evidence="1">
    <location>
        <begin position="1"/>
        <end position="21"/>
    </location>
</feature>
<dbReference type="AlphaFoldDB" id="A0A5D3DZJ0"/>
<keyword evidence="2" id="KW-0378">Hydrolase</keyword>
<comment type="caution">
    <text evidence="2">The sequence shown here is derived from an EMBL/GenBank/DDBJ whole genome shotgun (WGS) entry which is preliminary data.</text>
</comment>
<proteinExistence type="predicted"/>
<accession>A0A5D3DZJ0</accession>
<evidence type="ECO:0000256" key="1">
    <source>
        <dbReference type="SAM" id="MobiDB-lite"/>
    </source>
</evidence>
<dbReference type="GO" id="GO:0006508">
    <property type="term" value="P:proteolysis"/>
    <property type="evidence" value="ECO:0007669"/>
    <property type="project" value="UniProtKB-KW"/>
</dbReference>
<sequence>MDVRAHENDDLSKMSWKEASTRQKRKAEQQPADIPWRTLRSSFSIDWLSANHASIDYSRKEVVFNLPAEASIKYKGARTMVLPKVISTMKTSKFLDKGTWSILTSVVDTREAKVSLS</sequence>
<name>A0A5D3DZJ0_CUCMM</name>
<protein>
    <submittedName>
        <fullName evidence="2">Gag protease polyprotein</fullName>
    </submittedName>
</protein>
<evidence type="ECO:0000313" key="2">
    <source>
        <dbReference type="EMBL" id="TYK28660.1"/>
    </source>
</evidence>
<keyword evidence="2" id="KW-0645">Protease</keyword>
<dbReference type="GO" id="GO:0008233">
    <property type="term" value="F:peptidase activity"/>
    <property type="evidence" value="ECO:0007669"/>
    <property type="project" value="UniProtKB-KW"/>
</dbReference>